<proteinExistence type="predicted"/>
<name>A0A4S4LXR9_9AGAM</name>
<gene>
    <name evidence="1" type="ORF">EW146_g3377</name>
</gene>
<evidence type="ECO:0000313" key="2">
    <source>
        <dbReference type="Proteomes" id="UP000310158"/>
    </source>
</evidence>
<sequence>METTFILPIQNSFTVEALDKVFHAPVRLSNSDDDRLEDAQAVINIYDRCVTVLNSKVSVLKISGSSQTTRSKQLSQHILPRAGRIRDIVHFIAVVHPSKRNKLFNRLDEIVARYNSTIASLTSEKHPYEGKDLVAQDEKDLRQIHEHMNGGNDVKESKDRLLLNISKLIKSTTRNSKSQRVASAMENADDIQLNTFLVWEALNLKDLEFILSSITEFVDHNGPISGRVIKQMPRFSLFLRAVAQVRKDEVAGEMMLIRRGIDTQELAYYLFEDLESGDSISPACRLCQIKGTSCVFSGVSSGDRIACAECIFNKWSCPFESISRPPPRVSTPSTDRTASPEFIPSHDISFTLMSILRTNFNPHNIREAIRAVKFMIQSIQMIELQYVHDGLLDREVEGKEASDQEAST</sequence>
<dbReference type="Proteomes" id="UP000310158">
    <property type="component" value="Unassembled WGS sequence"/>
</dbReference>
<protein>
    <submittedName>
        <fullName evidence="1">Uncharacterized protein</fullName>
    </submittedName>
</protein>
<evidence type="ECO:0000313" key="1">
    <source>
        <dbReference type="EMBL" id="THH17436.1"/>
    </source>
</evidence>
<accession>A0A4S4LXR9</accession>
<comment type="caution">
    <text evidence="1">The sequence shown here is derived from an EMBL/GenBank/DDBJ whole genome shotgun (WGS) entry which is preliminary data.</text>
</comment>
<reference evidence="1 2" key="1">
    <citation type="submission" date="2019-02" db="EMBL/GenBank/DDBJ databases">
        <title>Genome sequencing of the rare red list fungi Bondarzewia mesenterica.</title>
        <authorList>
            <person name="Buettner E."/>
            <person name="Kellner H."/>
        </authorList>
    </citation>
    <scope>NUCLEOTIDE SEQUENCE [LARGE SCALE GENOMIC DNA]</scope>
    <source>
        <strain evidence="1 2">DSM 108281</strain>
    </source>
</reference>
<dbReference type="AlphaFoldDB" id="A0A4S4LXR9"/>
<keyword evidence="2" id="KW-1185">Reference proteome</keyword>
<dbReference type="EMBL" id="SGPL01000112">
    <property type="protein sequence ID" value="THH17436.1"/>
    <property type="molecule type" value="Genomic_DNA"/>
</dbReference>
<organism evidence="1 2">
    <name type="scientific">Bondarzewia mesenterica</name>
    <dbReference type="NCBI Taxonomy" id="1095465"/>
    <lineage>
        <taxon>Eukaryota</taxon>
        <taxon>Fungi</taxon>
        <taxon>Dikarya</taxon>
        <taxon>Basidiomycota</taxon>
        <taxon>Agaricomycotina</taxon>
        <taxon>Agaricomycetes</taxon>
        <taxon>Russulales</taxon>
        <taxon>Bondarzewiaceae</taxon>
        <taxon>Bondarzewia</taxon>
    </lineage>
</organism>